<evidence type="ECO:0000256" key="1">
    <source>
        <dbReference type="SAM" id="MobiDB-lite"/>
    </source>
</evidence>
<evidence type="ECO:0008006" key="4">
    <source>
        <dbReference type="Google" id="ProtNLM"/>
    </source>
</evidence>
<organism evidence="2 3">
    <name type="scientific">Thiohalorhabdus denitrificans</name>
    <dbReference type="NCBI Taxonomy" id="381306"/>
    <lineage>
        <taxon>Bacteria</taxon>
        <taxon>Pseudomonadati</taxon>
        <taxon>Pseudomonadota</taxon>
        <taxon>Gammaproteobacteria</taxon>
        <taxon>Thiohalorhabdales</taxon>
        <taxon>Thiohalorhabdaceae</taxon>
        <taxon>Thiohalorhabdus</taxon>
    </lineage>
</organism>
<gene>
    <name evidence="2" type="ORF">SAMN05661077_0569</name>
</gene>
<evidence type="ECO:0000313" key="3">
    <source>
        <dbReference type="Proteomes" id="UP000183104"/>
    </source>
</evidence>
<name>A0A1G5AVV8_9GAMM</name>
<protein>
    <recommendedName>
        <fullName evidence="4">Phospholipid/glycerol acyltransferase domain-containing protein</fullName>
    </recommendedName>
</protein>
<proteinExistence type="predicted"/>
<evidence type="ECO:0000313" key="2">
    <source>
        <dbReference type="EMBL" id="SCX82039.1"/>
    </source>
</evidence>
<dbReference type="Proteomes" id="UP000183104">
    <property type="component" value="Unassembled WGS sequence"/>
</dbReference>
<dbReference type="EMBL" id="FMUN01000001">
    <property type="protein sequence ID" value="SCX82039.1"/>
    <property type="molecule type" value="Genomic_DNA"/>
</dbReference>
<sequence length="462" mass="49978">MPGIALVVSGAGPRDSATEGSMGQSSGSGWGTARILRGGLARVARMHLRTRFSVHADGREHCPPAGPVLVVSNHRRDSDGPLVGDLLLGVRAGRFGERVPHFVAREDLFRKGFLREYLTGWPAWARGVLGSLDSGPVLSLLNVHPMRRVPERTLGEVLEEIANLEGDLPLARVLRPSWVGRFEDLAPRSGEPRGIRAALAPRYRPLLRLPHGLRKLNHRCLRHHLPREREMVAGYLQAIRDALAQGEAVHLVPEGRVSPHGGADRVRSGLHLLLERGTPPPVVLPLGITHDDATTARPRVFLSLGAGWVEGDARSRRARAQGVQNAILAQTALTLTQVGGAHLVEAGRRGRRVTAAELEERAAAEAGGYHRAGARVDPVLLDPASRAERVAAFIAFGRRHGLLHPERSGGFTVGEAVLGPPHPWRPAGRIPYGANEHAAFARHWAPAEAAPSEEAWAPRMQE</sequence>
<reference evidence="3" key="1">
    <citation type="submission" date="2016-10" db="EMBL/GenBank/DDBJ databases">
        <authorList>
            <person name="Varghese N."/>
        </authorList>
    </citation>
    <scope>NUCLEOTIDE SEQUENCE [LARGE SCALE GENOMIC DNA]</scope>
    <source>
        <strain evidence="3">HL 19</strain>
    </source>
</reference>
<accession>A0A1G5AVV8</accession>
<dbReference type="AlphaFoldDB" id="A0A1G5AVV8"/>
<keyword evidence="3" id="KW-1185">Reference proteome</keyword>
<feature type="region of interest" description="Disordered" evidence="1">
    <location>
        <begin position="8"/>
        <end position="30"/>
    </location>
</feature>